<dbReference type="EMBL" id="WSZI01000013">
    <property type="protein sequence ID" value="MWN20875.1"/>
    <property type="molecule type" value="Genomic_DNA"/>
</dbReference>
<dbReference type="AlphaFoldDB" id="A0A6L7A6D6"/>
<name>A0A6L7A6D6_LEULA</name>
<dbReference type="Proteomes" id="UP000478636">
    <property type="component" value="Unassembled WGS sequence"/>
</dbReference>
<organism evidence="1 2">
    <name type="scientific">Leuconostoc lactis</name>
    <dbReference type="NCBI Taxonomy" id="1246"/>
    <lineage>
        <taxon>Bacteria</taxon>
        <taxon>Bacillati</taxon>
        <taxon>Bacillota</taxon>
        <taxon>Bacilli</taxon>
        <taxon>Lactobacillales</taxon>
        <taxon>Lactobacillaceae</taxon>
        <taxon>Leuconostoc</taxon>
    </lineage>
</organism>
<sequence>MTNQDTQTVLQPELINQLDHKILYLGQLQTAISTNQVPLVYELLDSKKYNEQIRQRAHADSNQELASLVADIQQDIAHFLAPELLAYLTANFDFLRFEQDDENPILYRVYLGDWWHHRQLGVLNVLTITIDYDQKVVTELTQTAQLANGDSLNAAHIQEVNQIIMGLEAFLADDTKRRLELQVLEDQINALQANKSGLFGRNDKATRESLEKKRELLLATQKRVPEVEKKLAVQQEELLTLEKEDALRQLELQAILSQFETVPAFTTALANSYVAYLTQFSKD</sequence>
<evidence type="ECO:0000313" key="1">
    <source>
        <dbReference type="EMBL" id="MWN20875.1"/>
    </source>
</evidence>
<dbReference type="RefSeq" id="WP_029509175.1">
    <property type="nucleotide sequence ID" value="NZ_DAITWI010000001.1"/>
</dbReference>
<comment type="caution">
    <text evidence="1">The sequence shown here is derived from an EMBL/GenBank/DDBJ whole genome shotgun (WGS) entry which is preliminary data.</text>
</comment>
<reference evidence="1 2" key="1">
    <citation type="submission" date="2019-12" db="EMBL/GenBank/DDBJ databases">
        <title>Complete genome sequence of Leuconostoc lactis strain AVN1 provides insights into metabolic potential.</title>
        <authorList>
            <person name="Besrour N."/>
            <person name="Najjari A."/>
            <person name="Fhoula I."/>
            <person name="Jaballah S."/>
            <person name="Klibi N."/>
            <person name="Ouzari H.I."/>
        </authorList>
    </citation>
    <scope>NUCLEOTIDE SEQUENCE [LARGE SCALE GENOMIC DNA]</scope>
    <source>
        <strain evidence="1 2">AVN1</strain>
    </source>
</reference>
<protein>
    <submittedName>
        <fullName evidence="1">Hydrolase</fullName>
    </submittedName>
</protein>
<accession>A0A6L7A6D6</accession>
<evidence type="ECO:0000313" key="2">
    <source>
        <dbReference type="Proteomes" id="UP000478636"/>
    </source>
</evidence>
<keyword evidence="1" id="KW-0378">Hydrolase</keyword>
<proteinExistence type="predicted"/>
<dbReference type="GO" id="GO:0016787">
    <property type="term" value="F:hydrolase activity"/>
    <property type="evidence" value="ECO:0007669"/>
    <property type="project" value="UniProtKB-KW"/>
</dbReference>
<gene>
    <name evidence="1" type="ORF">GQS40_04200</name>
</gene>